<protein>
    <submittedName>
        <fullName evidence="3">Uncharacterized protein</fullName>
    </submittedName>
</protein>
<proteinExistence type="predicted"/>
<sequence>VRSHVVCDESDVVHEASQRSRAPPCDSVREGPFCARLLAERPELARRQRMPMVVDGVTPWNLFPELARVDLAKEAAVLERRPGSQVTAKGAVKTQKAVIETLNFFMGHWPRVGPKGETLSTQVHGRAPASEGRVDFGRVPIRRSTVLPRTFSRGLPAGVLASWDGAWQVDAAPGPRRSAACARLNGALGHLRFSRPVVLRSLAVRPPLQAAEGHHRLTVRARLHGREVWRSTYDFDAEAGPAPARACSPGDVVKARWAGDGRVAGAVVLSAHRGVAVVRWRDDDHTHRVVPWRSMTTTDGSPCPLPEEPWPRAGPGAGAAAAGAAQAWWRDLARRTMHVDEVSFLVPHGDNGWLLGDVQVAATRWLPDEATSSPEADSTTYVVQVLPGSFTVISEVSLAAVVYHADEMLDLGLELRQKGPGERGRAGGTEPGGAAAPAGHASASRSVEGVHQVLRALMDPGGGPPLRLPPHLQPDELLADVERLVKSLDVAGLEEEAASSTEQTEDPVKRYGHFEALFTYNWDWQVRVDALELTYESWRRSAAAQREAQGAFFEGQRWAGSYLCTQGPTQLRLEVTSVTSVEGQDVVRADMEFKFQNDNLDVIRGLYEVAGRVELQGRSLVLEPAAWKQRPKKNPNSFIMVGLQGVVSRTEAAGELRFAGSVPSFGCDSFELRSRARPEAEDEDAACPAGAAEPGACGPQDEAAAPAPEETSKVAPMDHRTVAWNSALARLSQALARARRGWQRRLAELTQQADEKSEAGAASHVSIASAAVAALAKAGGGR</sequence>
<organism evidence="3 4">
    <name type="scientific">Prorocentrum cordatum</name>
    <dbReference type="NCBI Taxonomy" id="2364126"/>
    <lineage>
        <taxon>Eukaryota</taxon>
        <taxon>Sar</taxon>
        <taxon>Alveolata</taxon>
        <taxon>Dinophyceae</taxon>
        <taxon>Prorocentrales</taxon>
        <taxon>Prorocentraceae</taxon>
        <taxon>Prorocentrum</taxon>
    </lineage>
</organism>
<evidence type="ECO:0000313" key="4">
    <source>
        <dbReference type="Proteomes" id="UP001189429"/>
    </source>
</evidence>
<feature type="region of interest" description="Disordered" evidence="2">
    <location>
        <begin position="675"/>
        <end position="713"/>
    </location>
</feature>
<comment type="caution">
    <text evidence="3">The sequence shown here is derived from an EMBL/GenBank/DDBJ whole genome shotgun (WGS) entry which is preliminary data.</text>
</comment>
<keyword evidence="1" id="KW-0175">Coiled coil</keyword>
<reference evidence="3" key="1">
    <citation type="submission" date="2023-10" db="EMBL/GenBank/DDBJ databases">
        <authorList>
            <person name="Chen Y."/>
            <person name="Shah S."/>
            <person name="Dougan E. K."/>
            <person name="Thang M."/>
            <person name="Chan C."/>
        </authorList>
    </citation>
    <scope>NUCLEOTIDE SEQUENCE [LARGE SCALE GENOMIC DNA]</scope>
</reference>
<feature type="coiled-coil region" evidence="1">
    <location>
        <begin position="732"/>
        <end position="759"/>
    </location>
</feature>
<feature type="region of interest" description="Disordered" evidence="2">
    <location>
        <begin position="419"/>
        <end position="442"/>
    </location>
</feature>
<accession>A0ABN9UMW7</accession>
<feature type="compositionally biased region" description="Low complexity" evidence="2">
    <location>
        <begin position="432"/>
        <end position="442"/>
    </location>
</feature>
<evidence type="ECO:0000256" key="2">
    <source>
        <dbReference type="SAM" id="MobiDB-lite"/>
    </source>
</evidence>
<keyword evidence="4" id="KW-1185">Reference proteome</keyword>
<feature type="non-terminal residue" evidence="3">
    <location>
        <position position="1"/>
    </location>
</feature>
<dbReference type="Proteomes" id="UP001189429">
    <property type="component" value="Unassembled WGS sequence"/>
</dbReference>
<evidence type="ECO:0000256" key="1">
    <source>
        <dbReference type="SAM" id="Coils"/>
    </source>
</evidence>
<feature type="compositionally biased region" description="Low complexity" evidence="2">
    <location>
        <begin position="686"/>
        <end position="709"/>
    </location>
</feature>
<evidence type="ECO:0000313" key="3">
    <source>
        <dbReference type="EMBL" id="CAK0861260.1"/>
    </source>
</evidence>
<dbReference type="EMBL" id="CAUYUJ010016057">
    <property type="protein sequence ID" value="CAK0861260.1"/>
    <property type="molecule type" value="Genomic_DNA"/>
</dbReference>
<name>A0ABN9UMW7_9DINO</name>
<gene>
    <name evidence="3" type="ORF">PCOR1329_LOCUS49994</name>
</gene>